<dbReference type="SUPFAM" id="SSF48019">
    <property type="entry name" value="post-AAA+ oligomerization domain-like"/>
    <property type="match status" value="1"/>
</dbReference>
<dbReference type="KEGG" id="npz:ACX27_24505"/>
<dbReference type="PANTHER" id="PTHR11669:SF0">
    <property type="entry name" value="PROTEIN STICHEL-LIKE 2"/>
    <property type="match status" value="1"/>
</dbReference>
<proteinExistence type="inferred from homology"/>
<reference evidence="11" key="1">
    <citation type="submission" date="2015-07" db="EMBL/GenBank/DDBJ databases">
        <title>Genome Of Nitrogen-Fixing Cyanobacterium Nostoc piscinale CENA21 From Solimoes/Amazon River Floodplain Sediments And Comparative Genomics To Uncover Biosynthetic Natural Products Potential.</title>
        <authorList>
            <person name="Leao T.F."/>
            <person name="Leao P.N."/>
            <person name="Guimaraes P.I."/>
            <person name="de Melo A.G.C."/>
            <person name="Ramos R.T.J."/>
            <person name="Silva A."/>
            <person name="Fiore M.F."/>
            <person name="Schneider M.P.C."/>
        </authorList>
    </citation>
    <scope>NUCLEOTIDE SEQUENCE [LARGE SCALE GENOMIC DNA]</scope>
    <source>
        <strain evidence="11">CENA21</strain>
    </source>
</reference>
<keyword evidence="3 8" id="KW-0547">Nucleotide-binding</keyword>
<dbReference type="NCBIfam" id="TIGR02397">
    <property type="entry name" value="dnaX_nterm"/>
    <property type="match status" value="1"/>
</dbReference>
<dbReference type="GO" id="GO:0003677">
    <property type="term" value="F:DNA binding"/>
    <property type="evidence" value="ECO:0007669"/>
    <property type="project" value="InterPro"/>
</dbReference>
<keyword evidence="2" id="KW-0479">Metal-binding</keyword>
<dbReference type="GO" id="GO:0046872">
    <property type="term" value="F:metal ion binding"/>
    <property type="evidence" value="ECO:0007669"/>
    <property type="project" value="UniProtKB-KW"/>
</dbReference>
<dbReference type="PATRIC" id="fig|224013.5.peg.5879"/>
<organism evidence="10 11">
    <name type="scientific">Nostoc piscinale CENA21</name>
    <dbReference type="NCBI Taxonomy" id="224013"/>
    <lineage>
        <taxon>Bacteria</taxon>
        <taxon>Bacillati</taxon>
        <taxon>Cyanobacteriota</taxon>
        <taxon>Cyanophyceae</taxon>
        <taxon>Nostocales</taxon>
        <taxon>Nostocaceae</taxon>
        <taxon>Nostoc</taxon>
    </lineage>
</organism>
<comment type="catalytic activity">
    <reaction evidence="7 8">
        <text>DNA(n) + a 2'-deoxyribonucleoside 5'-triphosphate = DNA(n+1) + diphosphate</text>
        <dbReference type="Rhea" id="RHEA:22508"/>
        <dbReference type="Rhea" id="RHEA-COMP:17339"/>
        <dbReference type="Rhea" id="RHEA-COMP:17340"/>
        <dbReference type="ChEBI" id="CHEBI:33019"/>
        <dbReference type="ChEBI" id="CHEBI:61560"/>
        <dbReference type="ChEBI" id="CHEBI:173112"/>
        <dbReference type="EC" id="2.7.7.7"/>
    </reaction>
</comment>
<dbReference type="GO" id="GO:0003887">
    <property type="term" value="F:DNA-directed DNA polymerase activity"/>
    <property type="evidence" value="ECO:0007669"/>
    <property type="project" value="UniProtKB-KW"/>
</dbReference>
<dbReference type="Proteomes" id="UP000062645">
    <property type="component" value="Chromosome"/>
</dbReference>
<dbReference type="Gene3D" id="1.20.272.10">
    <property type="match status" value="1"/>
</dbReference>
<dbReference type="InterPro" id="IPR050238">
    <property type="entry name" value="DNA_Rep/Repair_Clamp_Loader"/>
</dbReference>
<dbReference type="GO" id="GO:0009360">
    <property type="term" value="C:DNA polymerase III complex"/>
    <property type="evidence" value="ECO:0007669"/>
    <property type="project" value="InterPro"/>
</dbReference>
<comment type="similarity">
    <text evidence="1 8">Belongs to the DnaX/STICHEL family.</text>
</comment>
<name>A0A0M4TXD3_9NOSO</name>
<dbReference type="EMBL" id="CP012036">
    <property type="protein sequence ID" value="ALF55269.1"/>
    <property type="molecule type" value="Genomic_DNA"/>
</dbReference>
<dbReference type="GO" id="GO:0005524">
    <property type="term" value="F:ATP binding"/>
    <property type="evidence" value="ECO:0007669"/>
    <property type="project" value="UniProtKB-KW"/>
</dbReference>
<evidence type="ECO:0000256" key="6">
    <source>
        <dbReference type="ARBA" id="ARBA00022932"/>
    </source>
</evidence>
<keyword evidence="6 8" id="KW-0239">DNA-directed DNA polymerase</keyword>
<evidence type="ECO:0000313" key="10">
    <source>
        <dbReference type="EMBL" id="ALF55269.1"/>
    </source>
</evidence>
<evidence type="ECO:0000256" key="4">
    <source>
        <dbReference type="ARBA" id="ARBA00022833"/>
    </source>
</evidence>
<comment type="function">
    <text evidence="8">DNA polymerase III is a complex, multichain enzyme responsible for most of the replicative synthesis in bacteria. This DNA polymerase also exhibits 3' to 5' exonuclease activity.</text>
</comment>
<dbReference type="Gene3D" id="3.40.50.300">
    <property type="entry name" value="P-loop containing nucleotide triphosphate hydrolases"/>
    <property type="match status" value="1"/>
</dbReference>
<dbReference type="SUPFAM" id="SSF52540">
    <property type="entry name" value="P-loop containing nucleoside triphosphate hydrolases"/>
    <property type="match status" value="1"/>
</dbReference>
<dbReference type="OrthoDB" id="9810148at2"/>
<protein>
    <recommendedName>
        <fullName evidence="8">DNA polymerase III subunit gamma/tau</fullName>
        <ecNumber evidence="8">2.7.7.7</ecNumber>
    </recommendedName>
</protein>
<dbReference type="STRING" id="224013.ACX27_24505"/>
<keyword evidence="11" id="KW-1185">Reference proteome</keyword>
<dbReference type="PANTHER" id="PTHR11669">
    <property type="entry name" value="REPLICATION FACTOR C / DNA POLYMERASE III GAMMA-TAU SUBUNIT"/>
    <property type="match status" value="1"/>
</dbReference>
<dbReference type="AlphaFoldDB" id="A0A0M4TXD3"/>
<comment type="subunit">
    <text evidence="8">DNA polymerase III contains a core (composed of alpha, epsilon and theta chains) that associates with a tau subunit. This core dimerizes to form the POLIII' complex. PolIII' associates with the gamma complex (composed of gamma, delta, delta', psi and chi chains) and with the beta chain to form the complete DNA polymerase III complex.</text>
</comment>
<reference evidence="10 11" key="2">
    <citation type="journal article" date="2016" name="Genome Announc.">
        <title>Draft Genome Sequence of the N2-Fixing Cyanobacterium Nostoc piscinale CENA21, Isolated from the Brazilian Amazon Floodplain.</title>
        <authorList>
            <person name="Leao T."/>
            <person name="Guimaraes P.I."/>
            <person name="de Melo A.G."/>
            <person name="Ramos R.T."/>
            <person name="Leao P.N."/>
            <person name="Silva A."/>
            <person name="Fiore M.F."/>
            <person name="Schneider M.P."/>
        </authorList>
    </citation>
    <scope>NUCLEOTIDE SEQUENCE [LARGE SCALE GENOMIC DNA]</scope>
    <source>
        <strain evidence="10 11">CENA21</strain>
    </source>
</reference>
<evidence type="ECO:0000256" key="5">
    <source>
        <dbReference type="ARBA" id="ARBA00022840"/>
    </source>
</evidence>
<dbReference type="Pfam" id="PF22608">
    <property type="entry name" value="DNAX_ATPase_lid"/>
    <property type="match status" value="1"/>
</dbReference>
<evidence type="ECO:0000259" key="9">
    <source>
        <dbReference type="SMART" id="SM00382"/>
    </source>
</evidence>
<dbReference type="InterPro" id="IPR003593">
    <property type="entry name" value="AAA+_ATPase"/>
</dbReference>
<dbReference type="SMART" id="SM00382">
    <property type="entry name" value="AAA"/>
    <property type="match status" value="1"/>
</dbReference>
<dbReference type="FunFam" id="3.40.50.300:FF:000014">
    <property type="entry name" value="DNA polymerase III subunit gamma/tau"/>
    <property type="match status" value="1"/>
</dbReference>
<dbReference type="Gene3D" id="1.10.8.60">
    <property type="match status" value="1"/>
</dbReference>
<dbReference type="EC" id="2.7.7.7" evidence="8"/>
<evidence type="ECO:0000256" key="1">
    <source>
        <dbReference type="ARBA" id="ARBA00006360"/>
    </source>
</evidence>
<keyword evidence="8" id="KW-0548">Nucleotidyltransferase</keyword>
<dbReference type="InterPro" id="IPR045085">
    <property type="entry name" value="HLD_clamp_pol_III_gamma_tau"/>
</dbReference>
<dbReference type="InterPro" id="IPR027417">
    <property type="entry name" value="P-loop_NTPase"/>
</dbReference>
<dbReference type="Pfam" id="PF13177">
    <property type="entry name" value="DNA_pol3_delta2"/>
    <property type="match status" value="1"/>
</dbReference>
<evidence type="ECO:0000256" key="7">
    <source>
        <dbReference type="ARBA" id="ARBA00049244"/>
    </source>
</evidence>
<feature type="domain" description="AAA+ ATPase" evidence="9">
    <location>
        <begin position="36"/>
        <end position="180"/>
    </location>
</feature>
<dbReference type="CDD" id="cd00009">
    <property type="entry name" value="AAA"/>
    <property type="match status" value="1"/>
</dbReference>
<evidence type="ECO:0000256" key="3">
    <source>
        <dbReference type="ARBA" id="ARBA00022741"/>
    </source>
</evidence>
<dbReference type="InterPro" id="IPR012763">
    <property type="entry name" value="DNA_pol_III_sug/sutau_N"/>
</dbReference>
<accession>A0A0M4TXD3</accession>
<evidence type="ECO:0000313" key="11">
    <source>
        <dbReference type="Proteomes" id="UP000062645"/>
    </source>
</evidence>
<dbReference type="RefSeq" id="WP_062296295.1">
    <property type="nucleotide sequence ID" value="NZ_CP012036.1"/>
</dbReference>
<evidence type="ECO:0000256" key="8">
    <source>
        <dbReference type="RuleBase" id="RU364063"/>
    </source>
</evidence>
<keyword evidence="8" id="KW-0808">Transferase</keyword>
<evidence type="ECO:0000256" key="2">
    <source>
        <dbReference type="ARBA" id="ARBA00022723"/>
    </source>
</evidence>
<keyword evidence="4" id="KW-0862">Zinc</keyword>
<dbReference type="InterPro" id="IPR008921">
    <property type="entry name" value="DNA_pol3_clamp-load_cplx_C"/>
</dbReference>
<keyword evidence="5 8" id="KW-0067">ATP-binding</keyword>
<gene>
    <name evidence="8" type="primary">dnaX</name>
    <name evidence="10" type="ORF">ACX27_24505</name>
</gene>
<keyword evidence="8" id="KW-0235">DNA replication</keyword>
<dbReference type="GO" id="GO:0006261">
    <property type="term" value="P:DNA-templated DNA replication"/>
    <property type="evidence" value="ECO:0007669"/>
    <property type="project" value="TreeGrafter"/>
</dbReference>
<sequence>MYQPLHLKYRPQTLSEVIGQEHIVRTLINAIALQKIAPAYLFSGPKGTGKTSTARIIAKSLNCQSSNEPTTKPCGECNSCKGITASSSVDVTELDAASNSGVELIRELISTIQFAPVEGRFKTFIIDECHALSSQSWQALLKTIESPPRHVVFIFCTTELHKVPETIVSRCQKFDFKRVPVSLVASYLKQISHQESINIAPSAVTAVAKANKGHLRDSLKLLDQLTLLGEEEITSNWVWELSGTIPEYDLLTVCENISKGEITGNLGILQDWIESGKQPTAIHTSLVSFLKDLLVCKTNLNGRHLTQLEEDTWEELVSISQLWNIDQIRNAIAILMARQSLMRDEDAHLWLEATLIEIVPTNKGSHQSQPWKDWKTAQDAINWAKEQLPHLTQAQLQEHWQKLTPINGKKAPAWVEAVQKLQQKQLQQA</sequence>